<protein>
    <submittedName>
        <fullName evidence="4">(R)-stereoselective amidase</fullName>
        <ecNumber evidence="4">3.5.1.100</ecNumber>
    </submittedName>
</protein>
<evidence type="ECO:0000259" key="3">
    <source>
        <dbReference type="PROSITE" id="PS50263"/>
    </source>
</evidence>
<dbReference type="PROSITE" id="PS01227">
    <property type="entry name" value="UPF0012"/>
    <property type="match status" value="1"/>
</dbReference>
<dbReference type="InterPro" id="IPR050345">
    <property type="entry name" value="Aliph_Amidase/BUP"/>
</dbReference>
<dbReference type="PANTHER" id="PTHR43674">
    <property type="entry name" value="NITRILASE C965.09-RELATED"/>
    <property type="match status" value="1"/>
</dbReference>
<dbReference type="PANTHER" id="PTHR43674:SF16">
    <property type="entry name" value="CARBON-NITROGEN FAMILY, PUTATIVE (AFU_ORTHOLOGUE AFUA_5G02350)-RELATED"/>
    <property type="match status" value="1"/>
</dbReference>
<comment type="similarity">
    <text evidence="1">Belongs to the carbon-nitrogen hydrolase superfamily. NIT1/NIT2 family.</text>
</comment>
<dbReference type="AlphaFoldDB" id="A0A6N3HMG5"/>
<evidence type="ECO:0000256" key="1">
    <source>
        <dbReference type="ARBA" id="ARBA00010613"/>
    </source>
</evidence>
<sequence length="271" mass="30055">MRNVRIALGQMRAVQGDTRANMKKMEAMAAGAAAGGADIICFPELSYTGYFVKKDRLLEIAEREDGEFVRGICEAAKKNGICIVAGFAERGDSNDIYNTAVFADRQGKIAGKARKVYLWKSEKKRFKQGEEFPVFETEFGRAAILICYDLEFPEPARIAALKGARMIFCPAAWSVPARNRWDLDLKGSSLYNLLFTAGANFADELCCGASGVAGPDGRMIAQSPGQEEELVFADLDMEEADRQRENIPYFADLDERVLQQLADAARDYRTE</sequence>
<dbReference type="RefSeq" id="WP_156684914.1">
    <property type="nucleotide sequence ID" value="NZ_BAABZD010000004.1"/>
</dbReference>
<name>A0A6N3HMG5_CLOSY</name>
<dbReference type="EMBL" id="CACRUA010000062">
    <property type="protein sequence ID" value="VYU77039.1"/>
    <property type="molecule type" value="Genomic_DNA"/>
</dbReference>
<organism evidence="4">
    <name type="scientific">Clostridium symbiosum</name>
    <name type="common">Bacteroides symbiosus</name>
    <dbReference type="NCBI Taxonomy" id="1512"/>
    <lineage>
        <taxon>Bacteria</taxon>
        <taxon>Bacillati</taxon>
        <taxon>Bacillota</taxon>
        <taxon>Clostridia</taxon>
        <taxon>Lachnospirales</taxon>
        <taxon>Lachnospiraceae</taxon>
        <taxon>Otoolea</taxon>
    </lineage>
</organism>
<feature type="domain" description="CN hydrolase" evidence="3">
    <location>
        <begin position="4"/>
        <end position="237"/>
    </location>
</feature>
<dbReference type="GO" id="GO:0016811">
    <property type="term" value="F:hydrolase activity, acting on carbon-nitrogen (but not peptide) bonds, in linear amides"/>
    <property type="evidence" value="ECO:0007669"/>
    <property type="project" value="TreeGrafter"/>
</dbReference>
<dbReference type="PROSITE" id="PS50263">
    <property type="entry name" value="CN_HYDROLASE"/>
    <property type="match status" value="1"/>
</dbReference>
<evidence type="ECO:0000256" key="2">
    <source>
        <dbReference type="ARBA" id="ARBA00022801"/>
    </source>
</evidence>
<dbReference type="EC" id="3.5.1.100" evidence="4"/>
<dbReference type="InterPro" id="IPR003010">
    <property type="entry name" value="C-N_Hydrolase"/>
</dbReference>
<proteinExistence type="inferred from homology"/>
<dbReference type="InterPro" id="IPR036526">
    <property type="entry name" value="C-N_Hydrolase_sf"/>
</dbReference>
<gene>
    <name evidence="4" type="primary">ramA_4</name>
    <name evidence="4" type="ORF">CSLFYP84_03929</name>
</gene>
<dbReference type="SUPFAM" id="SSF56317">
    <property type="entry name" value="Carbon-nitrogen hydrolase"/>
    <property type="match status" value="1"/>
</dbReference>
<dbReference type="Gene3D" id="3.60.110.10">
    <property type="entry name" value="Carbon-nitrogen hydrolase"/>
    <property type="match status" value="1"/>
</dbReference>
<dbReference type="InterPro" id="IPR001110">
    <property type="entry name" value="UPF0012_CS"/>
</dbReference>
<dbReference type="Pfam" id="PF00795">
    <property type="entry name" value="CN_hydrolase"/>
    <property type="match status" value="1"/>
</dbReference>
<keyword evidence="2 4" id="KW-0378">Hydrolase</keyword>
<evidence type="ECO:0000313" key="4">
    <source>
        <dbReference type="EMBL" id="VYU77039.1"/>
    </source>
</evidence>
<accession>A0A6N3HMG5</accession>
<reference evidence="4" key="1">
    <citation type="submission" date="2019-11" db="EMBL/GenBank/DDBJ databases">
        <authorList>
            <person name="Feng L."/>
        </authorList>
    </citation>
    <scope>NUCLEOTIDE SEQUENCE</scope>
    <source>
        <strain evidence="4">CsymbiosumLFYP84</strain>
    </source>
</reference>